<evidence type="ECO:0000256" key="2">
    <source>
        <dbReference type="SAM" id="SignalP"/>
    </source>
</evidence>
<organism evidence="3 4">
    <name type="scientific">Diaporthe vaccinii</name>
    <dbReference type="NCBI Taxonomy" id="105482"/>
    <lineage>
        <taxon>Eukaryota</taxon>
        <taxon>Fungi</taxon>
        <taxon>Dikarya</taxon>
        <taxon>Ascomycota</taxon>
        <taxon>Pezizomycotina</taxon>
        <taxon>Sordariomycetes</taxon>
        <taxon>Sordariomycetidae</taxon>
        <taxon>Diaporthales</taxon>
        <taxon>Diaporthaceae</taxon>
        <taxon>Diaporthe</taxon>
        <taxon>Diaporthe eres species complex</taxon>
    </lineage>
</organism>
<reference evidence="3 4" key="1">
    <citation type="submission" date="2024-03" db="EMBL/GenBank/DDBJ databases">
        <title>A high-quality draft genome sequence of Diaporthe vaccinii, a causative agent of upright dieback and viscid rot disease in cranberry plants.</title>
        <authorList>
            <person name="Sarrasin M."/>
            <person name="Lang B.F."/>
            <person name="Burger G."/>
        </authorList>
    </citation>
    <scope>NUCLEOTIDE SEQUENCE [LARGE SCALE GENOMIC DNA]</scope>
    <source>
        <strain evidence="3 4">IS7</strain>
    </source>
</reference>
<protein>
    <submittedName>
        <fullName evidence="3">Uncharacterized protein</fullName>
    </submittedName>
</protein>
<accession>A0ABR4ETG3</accession>
<sequence length="187" mass="19708">MRSSTLVLAATIATAVYAQNIPREKFSRKSVTSNNKQVHVITGGSKNLKRQDAVSNGTAGAEIEEEEPEEEEEEESESESESESSSSEEEDEGEEEEEEEEEETSGQEAEPEGQEEEEEEEPEPSGQEAEATGQGEEEALPAMEGGATSAVSLIDGPSGQIAMGMGVENADGSCTCNAACPAGSLPM</sequence>
<evidence type="ECO:0000313" key="4">
    <source>
        <dbReference type="Proteomes" id="UP001600888"/>
    </source>
</evidence>
<feature type="chain" id="PRO_5045403871" evidence="2">
    <location>
        <begin position="19"/>
        <end position="187"/>
    </location>
</feature>
<feature type="region of interest" description="Disordered" evidence="1">
    <location>
        <begin position="28"/>
        <end position="159"/>
    </location>
</feature>
<dbReference type="EMBL" id="JBAWTH010000029">
    <property type="protein sequence ID" value="KAL2285595.1"/>
    <property type="molecule type" value="Genomic_DNA"/>
</dbReference>
<evidence type="ECO:0000256" key="1">
    <source>
        <dbReference type="SAM" id="MobiDB-lite"/>
    </source>
</evidence>
<dbReference type="Proteomes" id="UP001600888">
    <property type="component" value="Unassembled WGS sequence"/>
</dbReference>
<gene>
    <name evidence="3" type="ORF">FJTKL_07625</name>
</gene>
<keyword evidence="2" id="KW-0732">Signal</keyword>
<evidence type="ECO:0000313" key="3">
    <source>
        <dbReference type="EMBL" id="KAL2285595.1"/>
    </source>
</evidence>
<feature type="signal peptide" evidence="2">
    <location>
        <begin position="1"/>
        <end position="18"/>
    </location>
</feature>
<proteinExistence type="predicted"/>
<feature type="compositionally biased region" description="Acidic residues" evidence="1">
    <location>
        <begin position="62"/>
        <end position="123"/>
    </location>
</feature>
<keyword evidence="4" id="KW-1185">Reference proteome</keyword>
<comment type="caution">
    <text evidence="3">The sequence shown here is derived from an EMBL/GenBank/DDBJ whole genome shotgun (WGS) entry which is preliminary data.</text>
</comment>
<feature type="compositionally biased region" description="Low complexity" evidence="1">
    <location>
        <begin position="124"/>
        <end position="134"/>
    </location>
</feature>
<name>A0ABR4ETG3_9PEZI</name>